<evidence type="ECO:0000313" key="1">
    <source>
        <dbReference type="EMBL" id="MDR7135507.1"/>
    </source>
</evidence>
<dbReference type="Proteomes" id="UP001251524">
    <property type="component" value="Unassembled WGS sequence"/>
</dbReference>
<accession>A0ABU1WD26</accession>
<dbReference type="RefSeq" id="WP_310063217.1">
    <property type="nucleotide sequence ID" value="NZ_JAVDVY010000002.1"/>
</dbReference>
<evidence type="ECO:0000313" key="2">
    <source>
        <dbReference type="Proteomes" id="UP001251524"/>
    </source>
</evidence>
<keyword evidence="2" id="KW-1185">Reference proteome</keyword>
<comment type="caution">
    <text evidence="1">The sequence shown here is derived from an EMBL/GenBank/DDBJ whole genome shotgun (WGS) entry which is preliminary data.</text>
</comment>
<dbReference type="EMBL" id="JAVDVY010000002">
    <property type="protein sequence ID" value="MDR7135507.1"/>
    <property type="molecule type" value="Genomic_DNA"/>
</dbReference>
<name>A0ABU1WD26_9GAMM</name>
<evidence type="ECO:0008006" key="3">
    <source>
        <dbReference type="Google" id="ProtNLM"/>
    </source>
</evidence>
<sequence>MANPESRAFNRDPITGKPGSHPVGVGLGGVGGAAVGAFIGALGGPIGMLIGGSIGAVAGAAAGKGLAESIDPTLETEYWRTSYATRPYYDAKYDYDTDYGPAYAYGATARGRYGDRVWDDGLRNELRRDWEKSKAKSRLSWEQAEDAVRDAWDRSDRTYRAYETGDRYYQSSFDRASYRDPSATFDDYRPAYRYGLHARSHYGDRDWDDELENDLSRGWDRVKGESRLGWDKAREATRDAWHSAERAIPGDFDRDGR</sequence>
<organism evidence="1 2">
    <name type="scientific">Lysobacter niastensis</name>
    <dbReference type="NCBI Taxonomy" id="380629"/>
    <lineage>
        <taxon>Bacteria</taxon>
        <taxon>Pseudomonadati</taxon>
        <taxon>Pseudomonadota</taxon>
        <taxon>Gammaproteobacteria</taxon>
        <taxon>Lysobacterales</taxon>
        <taxon>Lysobacteraceae</taxon>
        <taxon>Lysobacter</taxon>
    </lineage>
</organism>
<protein>
    <recommendedName>
        <fullName evidence="3">Glycine zipper domain-containing protein</fullName>
    </recommendedName>
</protein>
<reference evidence="1 2" key="1">
    <citation type="submission" date="2023-07" db="EMBL/GenBank/DDBJ databases">
        <title>Sorghum-associated microbial communities from plants grown in Nebraska, USA.</title>
        <authorList>
            <person name="Schachtman D."/>
        </authorList>
    </citation>
    <scope>NUCLEOTIDE SEQUENCE [LARGE SCALE GENOMIC DNA]</scope>
    <source>
        <strain evidence="1 2">BE198</strain>
    </source>
</reference>
<gene>
    <name evidence="1" type="ORF">J2X06_002716</name>
</gene>
<proteinExistence type="predicted"/>